<evidence type="ECO:0000256" key="1">
    <source>
        <dbReference type="ARBA" id="ARBA00022737"/>
    </source>
</evidence>
<dbReference type="EMBL" id="VCAZ01000047">
    <property type="protein sequence ID" value="TSM60524.1"/>
    <property type="molecule type" value="Genomic_DNA"/>
</dbReference>
<evidence type="ECO:0000313" key="4">
    <source>
        <dbReference type="EMBL" id="TSM60524.1"/>
    </source>
</evidence>
<dbReference type="PANTHER" id="PTHR24201">
    <property type="entry name" value="ANK_REP_REGION DOMAIN-CONTAINING PROTEIN"/>
    <property type="match status" value="1"/>
</dbReference>
<dbReference type="PANTHER" id="PTHR24201:SF17">
    <property type="entry name" value="ANKYRIN REPEAT DOMAIN-CONTAINING PROTEIN 10-LIKE ISOFORM X1"/>
    <property type="match status" value="1"/>
</dbReference>
<dbReference type="PROSITE" id="PS50297">
    <property type="entry name" value="ANK_REP_REGION"/>
    <property type="match status" value="1"/>
</dbReference>
<dbReference type="AlphaFoldDB" id="A0A556U4E3"/>
<evidence type="ECO:0000256" key="2">
    <source>
        <dbReference type="ARBA" id="ARBA00023043"/>
    </source>
</evidence>
<evidence type="ECO:0000313" key="5">
    <source>
        <dbReference type="Proteomes" id="UP000319801"/>
    </source>
</evidence>
<dbReference type="Gene3D" id="1.25.40.20">
    <property type="entry name" value="Ankyrin repeat-containing domain"/>
    <property type="match status" value="1"/>
</dbReference>
<keyword evidence="2 3" id="KW-0040">ANK repeat</keyword>
<proteinExistence type="predicted"/>
<keyword evidence="1" id="KW-0677">Repeat</keyword>
<feature type="repeat" description="ANK" evidence="3">
    <location>
        <begin position="17"/>
        <end position="49"/>
    </location>
</feature>
<comment type="caution">
    <text evidence="4">The sequence shown here is derived from an EMBL/GenBank/DDBJ whole genome shotgun (WGS) entry which is preliminary data.</text>
</comment>
<dbReference type="OrthoDB" id="5402602at2759"/>
<dbReference type="SUPFAM" id="SSF48403">
    <property type="entry name" value="Ankyrin repeat"/>
    <property type="match status" value="1"/>
</dbReference>
<dbReference type="Proteomes" id="UP000319801">
    <property type="component" value="Unassembled WGS sequence"/>
</dbReference>
<dbReference type="Pfam" id="PF00023">
    <property type="entry name" value="Ank"/>
    <property type="match status" value="1"/>
</dbReference>
<dbReference type="PROSITE" id="PS50088">
    <property type="entry name" value="ANK_REPEAT"/>
    <property type="match status" value="1"/>
</dbReference>
<name>A0A556U4E3_BAGYA</name>
<accession>A0A556U4E3</accession>
<gene>
    <name evidence="4" type="ORF">Baya_8596</name>
</gene>
<reference evidence="4 5" key="1">
    <citation type="journal article" date="2019" name="Genome Biol. Evol.">
        <title>Whole-Genome Sequencing of the Giant Devil Catfish, Bagarius yarrelli.</title>
        <authorList>
            <person name="Jiang W."/>
            <person name="Lv Y."/>
            <person name="Cheng L."/>
            <person name="Yang K."/>
            <person name="Chao B."/>
            <person name="Wang X."/>
            <person name="Li Y."/>
            <person name="Pan X."/>
            <person name="You X."/>
            <person name="Zhang Y."/>
            <person name="Yang J."/>
            <person name="Li J."/>
            <person name="Zhang X."/>
            <person name="Liu S."/>
            <person name="Sun C."/>
            <person name="Yang J."/>
            <person name="Shi Q."/>
        </authorList>
    </citation>
    <scope>NUCLEOTIDE SEQUENCE [LARGE SCALE GENOMIC DNA]</scope>
    <source>
        <strain evidence="4">JWS20170419001</strain>
        <tissue evidence="4">Muscle</tissue>
    </source>
</reference>
<keyword evidence="5" id="KW-1185">Reference proteome</keyword>
<dbReference type="SMART" id="SM00248">
    <property type="entry name" value="ANK"/>
    <property type="match status" value="1"/>
</dbReference>
<dbReference type="InterPro" id="IPR002110">
    <property type="entry name" value="Ankyrin_rpt"/>
</dbReference>
<evidence type="ECO:0000256" key="3">
    <source>
        <dbReference type="PROSITE-ProRule" id="PRU00023"/>
    </source>
</evidence>
<sequence length="226" mass="24251">MQLVQAGCGVNSSTSRFAQTPVHIAAFGGHPQCLMWLLQAGADLNRQSIEHDFKDAASLRNASGLTGADLAHAQGFAECAQLLSNAQNLQQLSRFNGFSTNNSVEQTRGFLNGMSSRKRSFDCLESVQFKKAKTSDLDLQMKLINGTSGSGGRNPFDTTQTEFRPALSSTTGGNGSVTESFAPIGSMELGEGLRMEDSTSAPKEMEIFTVAAMQIPCRCTNSYAYL</sequence>
<organism evidence="4 5">
    <name type="scientific">Bagarius yarrelli</name>
    <name type="common">Goonch</name>
    <name type="synonym">Bagrus yarrelli</name>
    <dbReference type="NCBI Taxonomy" id="175774"/>
    <lineage>
        <taxon>Eukaryota</taxon>
        <taxon>Metazoa</taxon>
        <taxon>Chordata</taxon>
        <taxon>Craniata</taxon>
        <taxon>Vertebrata</taxon>
        <taxon>Euteleostomi</taxon>
        <taxon>Actinopterygii</taxon>
        <taxon>Neopterygii</taxon>
        <taxon>Teleostei</taxon>
        <taxon>Ostariophysi</taxon>
        <taxon>Siluriformes</taxon>
        <taxon>Sisoridae</taxon>
        <taxon>Sisorinae</taxon>
        <taxon>Bagarius</taxon>
    </lineage>
</organism>
<protein>
    <submittedName>
        <fullName evidence="4">Ankyrin repeat domain-containing protein 10</fullName>
    </submittedName>
</protein>
<dbReference type="InterPro" id="IPR036770">
    <property type="entry name" value="Ankyrin_rpt-contain_sf"/>
</dbReference>
<dbReference type="InterPro" id="IPR050776">
    <property type="entry name" value="Ank_Repeat/CDKN_Inhibitor"/>
</dbReference>